<sequence>MERPPTTGSILSLGHFPLTDCQSSVWINQQVSRETRGSEVPRYDVQAACRVVPGFAEDDDQIQSILC</sequence>
<protein>
    <submittedName>
        <fullName evidence="1">Uncharacterized protein</fullName>
    </submittedName>
</protein>
<dbReference type="AlphaFoldDB" id="A0AAN9BHU8"/>
<name>A0AAN9BHU8_9CAEN</name>
<organism evidence="1 2">
    <name type="scientific">Littorina saxatilis</name>
    <dbReference type="NCBI Taxonomy" id="31220"/>
    <lineage>
        <taxon>Eukaryota</taxon>
        <taxon>Metazoa</taxon>
        <taxon>Spiralia</taxon>
        <taxon>Lophotrochozoa</taxon>
        <taxon>Mollusca</taxon>
        <taxon>Gastropoda</taxon>
        <taxon>Caenogastropoda</taxon>
        <taxon>Littorinimorpha</taxon>
        <taxon>Littorinoidea</taxon>
        <taxon>Littorinidae</taxon>
        <taxon>Littorina</taxon>
    </lineage>
</organism>
<accession>A0AAN9BHU8</accession>
<comment type="caution">
    <text evidence="1">The sequence shown here is derived from an EMBL/GenBank/DDBJ whole genome shotgun (WGS) entry which is preliminary data.</text>
</comment>
<evidence type="ECO:0000313" key="2">
    <source>
        <dbReference type="Proteomes" id="UP001374579"/>
    </source>
</evidence>
<proteinExistence type="predicted"/>
<keyword evidence="2" id="KW-1185">Reference proteome</keyword>
<reference evidence="1 2" key="1">
    <citation type="submission" date="2024-02" db="EMBL/GenBank/DDBJ databases">
        <title>Chromosome-scale genome assembly of the rough periwinkle Littorina saxatilis.</title>
        <authorList>
            <person name="De Jode A."/>
            <person name="Faria R."/>
            <person name="Formenti G."/>
            <person name="Sims Y."/>
            <person name="Smith T.P."/>
            <person name="Tracey A."/>
            <person name="Wood J.M.D."/>
            <person name="Zagrodzka Z.B."/>
            <person name="Johannesson K."/>
            <person name="Butlin R.K."/>
            <person name="Leder E.H."/>
        </authorList>
    </citation>
    <scope>NUCLEOTIDE SEQUENCE [LARGE SCALE GENOMIC DNA]</scope>
    <source>
        <strain evidence="1">Snail1</strain>
        <tissue evidence="1">Muscle</tissue>
    </source>
</reference>
<evidence type="ECO:0000313" key="1">
    <source>
        <dbReference type="EMBL" id="KAK7106403.1"/>
    </source>
</evidence>
<dbReference type="EMBL" id="JBAMIC010000007">
    <property type="protein sequence ID" value="KAK7106403.1"/>
    <property type="molecule type" value="Genomic_DNA"/>
</dbReference>
<gene>
    <name evidence="1" type="ORF">V1264_017664</name>
</gene>
<dbReference type="Proteomes" id="UP001374579">
    <property type="component" value="Unassembled WGS sequence"/>
</dbReference>